<dbReference type="GO" id="GO:0062054">
    <property type="term" value="F:fluoride channel activity"/>
    <property type="evidence" value="ECO:0007669"/>
    <property type="project" value="UniProtKB-UniRule"/>
</dbReference>
<reference evidence="13 14" key="1">
    <citation type="submission" date="2020-02" db="EMBL/GenBank/DDBJ databases">
        <authorList>
            <person name="Zhang X.-Y."/>
        </authorList>
    </citation>
    <scope>NUCLEOTIDE SEQUENCE [LARGE SCALE GENOMIC DNA]</scope>
    <source>
        <strain evidence="13 14">C33</strain>
    </source>
</reference>
<dbReference type="GO" id="GO:0005886">
    <property type="term" value="C:plasma membrane"/>
    <property type="evidence" value="ECO:0007669"/>
    <property type="project" value="UniProtKB-SubCell"/>
</dbReference>
<feature type="transmembrane region" description="Helical" evidence="12">
    <location>
        <begin position="98"/>
        <end position="122"/>
    </location>
</feature>
<comment type="activity regulation">
    <text evidence="12">Na(+) is not transported, but it plays an essential structural role and its presence is essential for fluoride channel function.</text>
</comment>
<evidence type="ECO:0000256" key="11">
    <source>
        <dbReference type="ARBA" id="ARBA00035585"/>
    </source>
</evidence>
<evidence type="ECO:0000256" key="6">
    <source>
        <dbReference type="ARBA" id="ARBA00023053"/>
    </source>
</evidence>
<evidence type="ECO:0000313" key="14">
    <source>
        <dbReference type="Proteomes" id="UP000484885"/>
    </source>
</evidence>
<comment type="function">
    <text evidence="12">Fluoride-specific ion channel. Important for reducing fluoride concentration in the cell, thus reducing its toxicity.</text>
</comment>
<keyword evidence="9 12" id="KW-0407">Ion channel</keyword>
<dbReference type="HAMAP" id="MF_00454">
    <property type="entry name" value="FluC"/>
    <property type="match status" value="1"/>
</dbReference>
<feature type="transmembrane region" description="Helical" evidence="12">
    <location>
        <begin position="34"/>
        <end position="56"/>
    </location>
</feature>
<keyword evidence="2 12" id="KW-1003">Cell membrane</keyword>
<dbReference type="AlphaFoldDB" id="A0A845US02"/>
<dbReference type="GO" id="GO:0140114">
    <property type="term" value="P:cellular detoxification of fluoride"/>
    <property type="evidence" value="ECO:0007669"/>
    <property type="project" value="UniProtKB-UniRule"/>
</dbReference>
<evidence type="ECO:0000256" key="10">
    <source>
        <dbReference type="ARBA" id="ARBA00035120"/>
    </source>
</evidence>
<name>A0A845US02_9GAMM</name>
<dbReference type="InterPro" id="IPR003691">
    <property type="entry name" value="FluC"/>
</dbReference>
<evidence type="ECO:0000256" key="5">
    <source>
        <dbReference type="ARBA" id="ARBA00022989"/>
    </source>
</evidence>
<organism evidence="13 14">
    <name type="scientific">Wenzhouxiangella limi</name>
    <dbReference type="NCBI Taxonomy" id="2707351"/>
    <lineage>
        <taxon>Bacteria</taxon>
        <taxon>Pseudomonadati</taxon>
        <taxon>Pseudomonadota</taxon>
        <taxon>Gammaproteobacteria</taxon>
        <taxon>Chromatiales</taxon>
        <taxon>Wenzhouxiangellaceae</taxon>
        <taxon>Wenzhouxiangella</taxon>
    </lineage>
</organism>
<dbReference type="NCBIfam" id="TIGR00494">
    <property type="entry name" value="crcB"/>
    <property type="match status" value="1"/>
</dbReference>
<evidence type="ECO:0000256" key="4">
    <source>
        <dbReference type="ARBA" id="ARBA00022692"/>
    </source>
</evidence>
<keyword evidence="3" id="KW-0997">Cell inner membrane</keyword>
<dbReference type="PANTHER" id="PTHR28259">
    <property type="entry name" value="FLUORIDE EXPORT PROTEIN 1-RELATED"/>
    <property type="match status" value="1"/>
</dbReference>
<gene>
    <name evidence="12 13" type="primary">crcB</name>
    <name evidence="12" type="synonym">fluC</name>
    <name evidence="13" type="ORF">G3I74_01195</name>
</gene>
<evidence type="ECO:0000256" key="12">
    <source>
        <dbReference type="HAMAP-Rule" id="MF_00454"/>
    </source>
</evidence>
<keyword evidence="7 12" id="KW-0406">Ion transport</keyword>
<dbReference type="GO" id="GO:0046872">
    <property type="term" value="F:metal ion binding"/>
    <property type="evidence" value="ECO:0007669"/>
    <property type="project" value="UniProtKB-KW"/>
</dbReference>
<comment type="similarity">
    <text evidence="10 12">Belongs to the fluoride channel Fluc/FEX (TC 1.A.43) family.</text>
</comment>
<feature type="binding site" evidence="12">
    <location>
        <position position="76"/>
    </location>
    <ligand>
        <name>Na(+)</name>
        <dbReference type="ChEBI" id="CHEBI:29101"/>
        <note>structural</note>
    </ligand>
</feature>
<dbReference type="Pfam" id="PF02537">
    <property type="entry name" value="CRCB"/>
    <property type="match status" value="1"/>
</dbReference>
<evidence type="ECO:0000256" key="1">
    <source>
        <dbReference type="ARBA" id="ARBA00004651"/>
    </source>
</evidence>
<evidence type="ECO:0000256" key="3">
    <source>
        <dbReference type="ARBA" id="ARBA00022519"/>
    </source>
</evidence>
<comment type="caution">
    <text evidence="13">The sequence shown here is derived from an EMBL/GenBank/DDBJ whole genome shotgun (WGS) entry which is preliminary data.</text>
</comment>
<keyword evidence="4 12" id="KW-0812">Transmembrane</keyword>
<comment type="catalytic activity">
    <reaction evidence="11">
        <text>fluoride(in) = fluoride(out)</text>
        <dbReference type="Rhea" id="RHEA:76159"/>
        <dbReference type="ChEBI" id="CHEBI:17051"/>
    </reaction>
    <physiologicalReaction direction="left-to-right" evidence="11">
        <dbReference type="Rhea" id="RHEA:76160"/>
    </physiologicalReaction>
</comment>
<feature type="binding site" evidence="12">
    <location>
        <position position="79"/>
    </location>
    <ligand>
        <name>Na(+)</name>
        <dbReference type="ChEBI" id="CHEBI:29101"/>
        <note>structural</note>
    </ligand>
</feature>
<dbReference type="RefSeq" id="WP_164209289.1">
    <property type="nucleotide sequence ID" value="NZ_JAAGSC010000023.1"/>
</dbReference>
<dbReference type="PANTHER" id="PTHR28259:SF1">
    <property type="entry name" value="FLUORIDE EXPORT PROTEIN 1-RELATED"/>
    <property type="match status" value="1"/>
</dbReference>
<keyword evidence="8 12" id="KW-0472">Membrane</keyword>
<feature type="transmembrane region" description="Helical" evidence="12">
    <location>
        <begin position="68"/>
        <end position="86"/>
    </location>
</feature>
<dbReference type="EMBL" id="JAAGSC010000023">
    <property type="protein sequence ID" value="NDY94347.1"/>
    <property type="molecule type" value="Genomic_DNA"/>
</dbReference>
<keyword evidence="12" id="KW-0479">Metal-binding</keyword>
<comment type="subcellular location">
    <subcellularLocation>
        <location evidence="1 12">Cell membrane</location>
        <topology evidence="1 12">Multi-pass membrane protein</topology>
    </subcellularLocation>
</comment>
<evidence type="ECO:0000256" key="8">
    <source>
        <dbReference type="ARBA" id="ARBA00023136"/>
    </source>
</evidence>
<keyword evidence="6 12" id="KW-0915">Sodium</keyword>
<dbReference type="Proteomes" id="UP000484885">
    <property type="component" value="Unassembled WGS sequence"/>
</dbReference>
<keyword evidence="12" id="KW-0813">Transport</keyword>
<proteinExistence type="inferred from homology"/>
<evidence type="ECO:0000256" key="9">
    <source>
        <dbReference type="ARBA" id="ARBA00023303"/>
    </source>
</evidence>
<protein>
    <recommendedName>
        <fullName evidence="12">Fluoride-specific ion channel FluC</fullName>
    </recommendedName>
</protein>
<sequence length="126" mass="13368">MKSVLIVALGGAMGSVLRYLLSAWALQHSVGWRFPVGTFAVNVLGCALVGVLAGLLVKHHVFSPEVRLFLFTGLAGGFTTFSAFGLETFNLIRRDEVLIAGSYVVSSVVIGLVVLWLGFSLVSARG</sequence>
<evidence type="ECO:0000256" key="7">
    <source>
        <dbReference type="ARBA" id="ARBA00023065"/>
    </source>
</evidence>
<keyword evidence="14" id="KW-1185">Reference proteome</keyword>
<keyword evidence="5 12" id="KW-1133">Transmembrane helix</keyword>
<evidence type="ECO:0000313" key="13">
    <source>
        <dbReference type="EMBL" id="NDY94347.1"/>
    </source>
</evidence>
<evidence type="ECO:0000256" key="2">
    <source>
        <dbReference type="ARBA" id="ARBA00022475"/>
    </source>
</evidence>
<accession>A0A845US02</accession>